<feature type="compositionally biased region" description="Basic and acidic residues" evidence="1">
    <location>
        <begin position="34"/>
        <end position="47"/>
    </location>
</feature>
<evidence type="ECO:0000313" key="3">
    <source>
        <dbReference type="Proteomes" id="UP001153269"/>
    </source>
</evidence>
<gene>
    <name evidence="2" type="ORF">PLEPLA_LOCUS36615</name>
</gene>
<keyword evidence="3" id="KW-1185">Reference proteome</keyword>
<sequence>MEKENEKVLASGPKGDETAAGENSNYGTELQKGGGRDELEEREEVEKPPPSPFFYSSKQTPPLGQRKDPSEEEFPKTANYCRTFQTLQAAPLWPAGAHQACAPCCERGVAKTLGYEKQGMMQAPCKWMQRPEYLPAQWSYGDEDAAAARVPHCDVDRCHVSKAAARECILNVAPLKPPLCQPHAARSTIGTNEEVPRMQRGKEVNEDGVEV</sequence>
<feature type="region of interest" description="Disordered" evidence="1">
    <location>
        <begin position="192"/>
        <end position="211"/>
    </location>
</feature>
<protein>
    <submittedName>
        <fullName evidence="2">Uncharacterized protein</fullName>
    </submittedName>
</protein>
<feature type="compositionally biased region" description="Basic and acidic residues" evidence="1">
    <location>
        <begin position="194"/>
        <end position="205"/>
    </location>
</feature>
<dbReference type="AlphaFoldDB" id="A0A9N7Z2K1"/>
<name>A0A9N7Z2K1_PLEPL</name>
<evidence type="ECO:0000256" key="1">
    <source>
        <dbReference type="SAM" id="MobiDB-lite"/>
    </source>
</evidence>
<accession>A0A9N7Z2K1</accession>
<organism evidence="2 3">
    <name type="scientific">Pleuronectes platessa</name>
    <name type="common">European plaice</name>
    <dbReference type="NCBI Taxonomy" id="8262"/>
    <lineage>
        <taxon>Eukaryota</taxon>
        <taxon>Metazoa</taxon>
        <taxon>Chordata</taxon>
        <taxon>Craniata</taxon>
        <taxon>Vertebrata</taxon>
        <taxon>Euteleostomi</taxon>
        <taxon>Actinopterygii</taxon>
        <taxon>Neopterygii</taxon>
        <taxon>Teleostei</taxon>
        <taxon>Neoteleostei</taxon>
        <taxon>Acanthomorphata</taxon>
        <taxon>Carangaria</taxon>
        <taxon>Pleuronectiformes</taxon>
        <taxon>Pleuronectoidei</taxon>
        <taxon>Pleuronectidae</taxon>
        <taxon>Pleuronectes</taxon>
    </lineage>
</organism>
<feature type="region of interest" description="Disordered" evidence="1">
    <location>
        <begin position="1"/>
        <end position="72"/>
    </location>
</feature>
<dbReference type="Proteomes" id="UP001153269">
    <property type="component" value="Unassembled WGS sequence"/>
</dbReference>
<evidence type="ECO:0000313" key="2">
    <source>
        <dbReference type="EMBL" id="CAB1448965.1"/>
    </source>
</evidence>
<comment type="caution">
    <text evidence="2">The sequence shown here is derived from an EMBL/GenBank/DDBJ whole genome shotgun (WGS) entry which is preliminary data.</text>
</comment>
<reference evidence="2" key="1">
    <citation type="submission" date="2020-03" db="EMBL/GenBank/DDBJ databases">
        <authorList>
            <person name="Weist P."/>
        </authorList>
    </citation>
    <scope>NUCLEOTIDE SEQUENCE</scope>
</reference>
<dbReference type="EMBL" id="CADEAL010003994">
    <property type="protein sequence ID" value="CAB1448965.1"/>
    <property type="molecule type" value="Genomic_DNA"/>
</dbReference>
<proteinExistence type="predicted"/>